<feature type="signal peptide" evidence="1">
    <location>
        <begin position="1"/>
        <end position="20"/>
    </location>
</feature>
<dbReference type="InterPro" id="IPR036034">
    <property type="entry name" value="PDZ_sf"/>
</dbReference>
<dbReference type="RefSeq" id="WP_194112931.1">
    <property type="nucleotide sequence ID" value="NZ_JADFFL010000007.1"/>
</dbReference>
<dbReference type="InterPro" id="IPR001478">
    <property type="entry name" value="PDZ"/>
</dbReference>
<dbReference type="GO" id="GO:0006508">
    <property type="term" value="P:proteolysis"/>
    <property type="evidence" value="ECO:0007669"/>
    <property type="project" value="InterPro"/>
</dbReference>
<dbReference type="Gene3D" id="3.30.750.170">
    <property type="match status" value="1"/>
</dbReference>
<evidence type="ECO:0000256" key="1">
    <source>
        <dbReference type="SAM" id="SignalP"/>
    </source>
</evidence>
<dbReference type="SUPFAM" id="SSF50156">
    <property type="entry name" value="PDZ domain-like"/>
    <property type="match status" value="1"/>
</dbReference>
<feature type="domain" description="PDZ" evidence="2">
    <location>
        <begin position="122"/>
        <end position="170"/>
    </location>
</feature>
<dbReference type="PANTHER" id="PTHR32060:SF30">
    <property type="entry name" value="CARBOXY-TERMINAL PROCESSING PROTEASE CTPA"/>
    <property type="match status" value="1"/>
</dbReference>
<gene>
    <name evidence="3" type="ORF">IRJ16_17490</name>
</gene>
<dbReference type="Gene3D" id="3.90.226.10">
    <property type="entry name" value="2-enoyl-CoA Hydratase, Chain A, domain 1"/>
    <property type="match status" value="1"/>
</dbReference>
<protein>
    <recommendedName>
        <fullName evidence="2">PDZ domain-containing protein</fullName>
    </recommendedName>
</protein>
<dbReference type="GO" id="GO:0004175">
    <property type="term" value="F:endopeptidase activity"/>
    <property type="evidence" value="ECO:0007669"/>
    <property type="project" value="TreeGrafter"/>
</dbReference>
<dbReference type="Gene3D" id="2.30.42.10">
    <property type="match status" value="1"/>
</dbReference>
<dbReference type="InterPro" id="IPR029045">
    <property type="entry name" value="ClpP/crotonase-like_dom_sf"/>
</dbReference>
<dbReference type="SUPFAM" id="SSF52096">
    <property type="entry name" value="ClpP/crotonase"/>
    <property type="match status" value="1"/>
</dbReference>
<reference evidence="3" key="1">
    <citation type="submission" date="2020-10" db="EMBL/GenBank/DDBJ databases">
        <title>Mucilaginibacter mali sp. nov., isolated from rhizosphere soil of apple orchard.</title>
        <authorList>
            <person name="Lee J.-S."/>
            <person name="Kim H.S."/>
            <person name="Kim J.-S."/>
        </authorList>
    </citation>
    <scope>NUCLEOTIDE SEQUENCE</scope>
    <source>
        <strain evidence="3">KCTC 22746</strain>
    </source>
</reference>
<dbReference type="PROSITE" id="PS51257">
    <property type="entry name" value="PROKAR_LIPOPROTEIN"/>
    <property type="match status" value="1"/>
</dbReference>
<dbReference type="GO" id="GO:0030288">
    <property type="term" value="C:outer membrane-bounded periplasmic space"/>
    <property type="evidence" value="ECO:0007669"/>
    <property type="project" value="TreeGrafter"/>
</dbReference>
<keyword evidence="4" id="KW-1185">Reference proteome</keyword>
<feature type="chain" id="PRO_5037738939" description="PDZ domain-containing protein" evidence="1">
    <location>
        <begin position="21"/>
        <end position="498"/>
    </location>
</feature>
<accession>A0A929KXW6</accession>
<dbReference type="Pfam" id="PF03572">
    <property type="entry name" value="Peptidase_S41"/>
    <property type="match status" value="1"/>
</dbReference>
<dbReference type="InterPro" id="IPR005151">
    <property type="entry name" value="Tail-specific_protease"/>
</dbReference>
<dbReference type="AlphaFoldDB" id="A0A929KXW6"/>
<dbReference type="PROSITE" id="PS50106">
    <property type="entry name" value="PDZ"/>
    <property type="match status" value="1"/>
</dbReference>
<organism evidence="3 4">
    <name type="scientific">Mucilaginibacter myungsuensis</name>
    <dbReference type="NCBI Taxonomy" id="649104"/>
    <lineage>
        <taxon>Bacteria</taxon>
        <taxon>Pseudomonadati</taxon>
        <taxon>Bacteroidota</taxon>
        <taxon>Sphingobacteriia</taxon>
        <taxon>Sphingobacteriales</taxon>
        <taxon>Sphingobacteriaceae</taxon>
        <taxon>Mucilaginibacter</taxon>
    </lineage>
</organism>
<dbReference type="GO" id="GO:0008236">
    <property type="term" value="F:serine-type peptidase activity"/>
    <property type="evidence" value="ECO:0007669"/>
    <property type="project" value="InterPro"/>
</dbReference>
<keyword evidence="1" id="KW-0732">Signal</keyword>
<evidence type="ECO:0000259" key="2">
    <source>
        <dbReference type="PROSITE" id="PS50106"/>
    </source>
</evidence>
<dbReference type="EMBL" id="JADFFL010000007">
    <property type="protein sequence ID" value="MBE9663684.1"/>
    <property type="molecule type" value="Genomic_DNA"/>
</dbReference>
<dbReference type="Proteomes" id="UP000622475">
    <property type="component" value="Unassembled WGS sequence"/>
</dbReference>
<evidence type="ECO:0000313" key="4">
    <source>
        <dbReference type="Proteomes" id="UP000622475"/>
    </source>
</evidence>
<dbReference type="CDD" id="cd07561">
    <property type="entry name" value="Peptidase_S41_CPP_like"/>
    <property type="match status" value="1"/>
</dbReference>
<dbReference type="GO" id="GO:0007165">
    <property type="term" value="P:signal transduction"/>
    <property type="evidence" value="ECO:0007669"/>
    <property type="project" value="TreeGrafter"/>
</dbReference>
<evidence type="ECO:0000313" key="3">
    <source>
        <dbReference type="EMBL" id="MBE9663684.1"/>
    </source>
</evidence>
<sequence>MKKICYAAMLCLVVLLGACRKKTQVTEPGVQGSTIDLIKDSIYLYTKETYYWNNQIPAYDAVQPRNFSGTTEAAALSNEVNALALYAINPANNLAYEYVANSPGRAKYSFIDNGQTSEQLGGSRADFGFAVTSVSATDMRVRYVYEGSAAGNANLHRGEQITAINGRSDLNLGLTADYNFVVNALGTTPINMTLRRGDNTTYSVTLNSSSYTVNPVITYKMFDQGNGKKVGYMVLNSFTSPANAQSRLETAMNYFATNNVTDLVVDLRYNGGGYVSTAETLTNMIAPAAKNNTTMYATYYNSILTNGQAQLLKNQYFKYSDGKYYNYAQIDYSLAGNTVKFAKRGNLNVNRVFFIVTGSTASASELTINNLRPHMDVKLIGRNTYGKPVGFFAMNINKYQLYVSQFETKNSQGQGGYYTGMLPGSTEYPGVNDADDLTKDFGDPTEKLLQHALNFVATGTYGATLKVQSTGTQTAIQQSVGAEGFNGMVMDKAPKLKK</sequence>
<dbReference type="SMART" id="SM00228">
    <property type="entry name" value="PDZ"/>
    <property type="match status" value="1"/>
</dbReference>
<dbReference type="PANTHER" id="PTHR32060">
    <property type="entry name" value="TAIL-SPECIFIC PROTEASE"/>
    <property type="match status" value="1"/>
</dbReference>
<name>A0A929KXW6_9SPHI</name>
<comment type="caution">
    <text evidence="3">The sequence shown here is derived from an EMBL/GenBank/DDBJ whole genome shotgun (WGS) entry which is preliminary data.</text>
</comment>
<proteinExistence type="predicted"/>